<dbReference type="Proteomes" id="UP001500325">
    <property type="component" value="Unassembled WGS sequence"/>
</dbReference>
<evidence type="ECO:0000256" key="1">
    <source>
        <dbReference type="SAM" id="MobiDB-lite"/>
    </source>
</evidence>
<dbReference type="EMBL" id="BAABIC010000014">
    <property type="protein sequence ID" value="GAA4698436.1"/>
    <property type="molecule type" value="Genomic_DNA"/>
</dbReference>
<evidence type="ECO:0000313" key="2">
    <source>
        <dbReference type="EMBL" id="GAA4698436.1"/>
    </source>
</evidence>
<protein>
    <submittedName>
        <fullName evidence="2">Uncharacterized protein</fullName>
    </submittedName>
</protein>
<evidence type="ECO:0000313" key="3">
    <source>
        <dbReference type="Proteomes" id="UP001500325"/>
    </source>
</evidence>
<organism evidence="2 3">
    <name type="scientific">Pseudonocardia yuanmonensis</name>
    <dbReference type="NCBI Taxonomy" id="1095914"/>
    <lineage>
        <taxon>Bacteria</taxon>
        <taxon>Bacillati</taxon>
        <taxon>Actinomycetota</taxon>
        <taxon>Actinomycetes</taxon>
        <taxon>Pseudonocardiales</taxon>
        <taxon>Pseudonocardiaceae</taxon>
        <taxon>Pseudonocardia</taxon>
    </lineage>
</organism>
<feature type="compositionally biased region" description="Polar residues" evidence="1">
    <location>
        <begin position="48"/>
        <end position="57"/>
    </location>
</feature>
<sequence>MRAQARAGGPRTTGAEQDAVEQPAPDLGDETAHRSSPLTLPGPCGSCPTLTPRSASSGAAADPVGAADHHPGGGVPAPERLNLTDRTPERPPAGRAAYR</sequence>
<comment type="caution">
    <text evidence="2">The sequence shown here is derived from an EMBL/GenBank/DDBJ whole genome shotgun (WGS) entry which is preliminary data.</text>
</comment>
<feature type="region of interest" description="Disordered" evidence="1">
    <location>
        <begin position="1"/>
        <end position="99"/>
    </location>
</feature>
<name>A0ABP8X022_9PSEU</name>
<accession>A0ABP8X022</accession>
<keyword evidence="3" id="KW-1185">Reference proteome</keyword>
<gene>
    <name evidence="2" type="ORF">GCM10023215_41020</name>
</gene>
<reference evidence="3" key="1">
    <citation type="journal article" date="2019" name="Int. J. Syst. Evol. Microbiol.">
        <title>The Global Catalogue of Microorganisms (GCM) 10K type strain sequencing project: providing services to taxonomists for standard genome sequencing and annotation.</title>
        <authorList>
            <consortium name="The Broad Institute Genomics Platform"/>
            <consortium name="The Broad Institute Genome Sequencing Center for Infectious Disease"/>
            <person name="Wu L."/>
            <person name="Ma J."/>
        </authorList>
    </citation>
    <scope>NUCLEOTIDE SEQUENCE [LARGE SCALE GENOMIC DNA]</scope>
    <source>
        <strain evidence="3">JCM 18055</strain>
    </source>
</reference>
<proteinExistence type="predicted"/>